<feature type="compositionally biased region" description="Low complexity" evidence="1">
    <location>
        <begin position="294"/>
        <end position="354"/>
    </location>
</feature>
<keyword evidence="3" id="KW-1185">Reference proteome</keyword>
<feature type="region of interest" description="Disordered" evidence="1">
    <location>
        <begin position="235"/>
        <end position="354"/>
    </location>
</feature>
<evidence type="ECO:0000313" key="3">
    <source>
        <dbReference type="Proteomes" id="UP000003844"/>
    </source>
</evidence>
<sequence>MELSNIILKKILFFMAPVSFLLLASCGSYEYSGYERDGIYGETNRTYQEQEQNATQDSNSSYYKNLFSEEVALYGEVLAEGAIFTDVEGYTSTGDYDPSNANQSNYQGGNAPWGEDPDQYTVNFYNLGFNGGLYNPFWGGGIYAFDPYWGPGFYGPGFYGPGYWGPWGIGSRGFFPNHFGFGFGVHPFIYGGYGYYNPYNFHGNRYDNYRNNVAYNTGRRNSVSNFRNNRVENLRNATSLGDRGRSSSYSRSIRNLRNSNDDYGISRRTYSREYQTRSNTNSPYRSNRSGTINRSSRSGDTYSRSSNNTRSSGTVRSSSPTRSSGTVRSSSNTGRSSGSTRSSSGGSSSRGRGN</sequence>
<proteinExistence type="predicted"/>
<protein>
    <recommendedName>
        <fullName evidence="4">Vitellogenin II</fullName>
    </recommendedName>
</protein>
<dbReference type="OrthoDB" id="1443506at2"/>
<feature type="compositionally biased region" description="Low complexity" evidence="1">
    <location>
        <begin position="246"/>
        <end position="262"/>
    </location>
</feature>
<gene>
    <name evidence="2" type="ORF">Gilli_1526</name>
</gene>
<evidence type="ECO:0000313" key="2">
    <source>
        <dbReference type="EMBL" id="EHQ02173.1"/>
    </source>
</evidence>
<dbReference type="EMBL" id="JH594606">
    <property type="protein sequence ID" value="EHQ02173.1"/>
    <property type="molecule type" value="Genomic_DNA"/>
</dbReference>
<evidence type="ECO:0000256" key="1">
    <source>
        <dbReference type="SAM" id="MobiDB-lite"/>
    </source>
</evidence>
<accession>H2BY81</accession>
<organism evidence="2 3">
    <name type="scientific">Gillisia limnaea (strain DSM 15749 / LMG 21470 / R-8282)</name>
    <dbReference type="NCBI Taxonomy" id="865937"/>
    <lineage>
        <taxon>Bacteria</taxon>
        <taxon>Pseudomonadati</taxon>
        <taxon>Bacteroidota</taxon>
        <taxon>Flavobacteriia</taxon>
        <taxon>Flavobacteriales</taxon>
        <taxon>Flavobacteriaceae</taxon>
        <taxon>Gillisia</taxon>
    </lineage>
</organism>
<evidence type="ECO:0008006" key="4">
    <source>
        <dbReference type="Google" id="ProtNLM"/>
    </source>
</evidence>
<reference evidence="3" key="1">
    <citation type="journal article" date="2012" name="Stand. Genomic Sci.">
        <title>Genome sequence of the Antarctic rhodopsins-containing flavobacterium Gillisia limnaea type strain (R-8282(T)).</title>
        <authorList>
            <person name="Riedel T."/>
            <person name="Held B."/>
            <person name="Nolan M."/>
            <person name="Lucas S."/>
            <person name="Lapidus A."/>
            <person name="Tice H."/>
            <person name="Del Rio T.G."/>
            <person name="Cheng J.F."/>
            <person name="Han C."/>
            <person name="Tapia R."/>
            <person name="Goodwin L.A."/>
            <person name="Pitluck S."/>
            <person name="Liolios K."/>
            <person name="Mavromatis K."/>
            <person name="Pagani I."/>
            <person name="Ivanova N."/>
            <person name="Mikhailova N."/>
            <person name="Pati A."/>
            <person name="Chen A."/>
            <person name="Palaniappan K."/>
            <person name="Land M."/>
            <person name="Rohde M."/>
            <person name="Tindall B.J."/>
            <person name="Detter J.C."/>
            <person name="Goker M."/>
            <person name="Bristow J."/>
            <person name="Eisen J.A."/>
            <person name="Markowitz V."/>
            <person name="Hugenholtz P."/>
            <person name="Kyrpides N.C."/>
            <person name="Klenk H.P."/>
            <person name="Woyke T."/>
        </authorList>
    </citation>
    <scope>NUCLEOTIDE SEQUENCE [LARGE SCALE GENOMIC DNA]</scope>
    <source>
        <strain evidence="3">DSM 15749 / LMG 21470 / R-8282</strain>
    </source>
</reference>
<dbReference type="AlphaFoldDB" id="H2BY81"/>
<dbReference type="STRING" id="865937.Gilli_1526"/>
<dbReference type="RefSeq" id="WP_006988485.1">
    <property type="nucleotide sequence ID" value="NZ_JH594606.1"/>
</dbReference>
<feature type="compositionally biased region" description="Polar residues" evidence="1">
    <location>
        <begin position="276"/>
        <end position="293"/>
    </location>
</feature>
<dbReference type="HOGENOM" id="CLU_698195_0_0_10"/>
<dbReference type="eggNOG" id="ENOG5032TE6">
    <property type="taxonomic scope" value="Bacteria"/>
</dbReference>
<name>H2BY81_GILLR</name>
<dbReference type="Proteomes" id="UP000003844">
    <property type="component" value="Unassembled WGS sequence"/>
</dbReference>